<evidence type="ECO:0000256" key="4">
    <source>
        <dbReference type="SAM" id="MobiDB-lite"/>
    </source>
</evidence>
<feature type="domain" description="NUP160 helical" evidence="6">
    <location>
        <begin position="574"/>
        <end position="791"/>
    </location>
</feature>
<dbReference type="Pfam" id="PF11715">
    <property type="entry name" value="Beta-prop_Nup120_160"/>
    <property type="match status" value="1"/>
</dbReference>
<dbReference type="STRING" id="74873.A0A084WGI8"/>
<dbReference type="Pfam" id="PF23354">
    <property type="entry name" value="TPR_NUP160_120_M"/>
    <property type="match status" value="1"/>
</dbReference>
<dbReference type="Proteomes" id="UP000030765">
    <property type="component" value="Unassembled WGS sequence"/>
</dbReference>
<evidence type="ECO:0000313" key="9">
    <source>
        <dbReference type="EMBL" id="KFB49332.1"/>
    </source>
</evidence>
<keyword evidence="2" id="KW-0813">Transport</keyword>
<dbReference type="InterPro" id="IPR056547">
    <property type="entry name" value="NUP160_helical"/>
</dbReference>
<gene>
    <name evidence="9" type="ORF">ZHAS_00017335</name>
</gene>
<keyword evidence="11" id="KW-1185">Reference proteome</keyword>
<dbReference type="VEuPathDB" id="VectorBase:ASIC017335"/>
<dbReference type="GO" id="GO:0017056">
    <property type="term" value="F:structural constituent of nuclear pore"/>
    <property type="evidence" value="ECO:0007669"/>
    <property type="project" value="TreeGrafter"/>
</dbReference>
<feature type="compositionally biased region" description="Acidic residues" evidence="4">
    <location>
        <begin position="636"/>
        <end position="645"/>
    </location>
</feature>
<feature type="region of interest" description="Disordered" evidence="4">
    <location>
        <begin position="626"/>
        <end position="645"/>
    </location>
</feature>
<evidence type="ECO:0000259" key="6">
    <source>
        <dbReference type="Pfam" id="PF23345"/>
    </source>
</evidence>
<dbReference type="InterPro" id="IPR059141">
    <property type="entry name" value="Beta-prop_Nup120_160"/>
</dbReference>
<dbReference type="EMBL" id="ATLV01023586">
    <property type="status" value="NOT_ANNOTATED_CDS"/>
    <property type="molecule type" value="Genomic_DNA"/>
</dbReference>
<dbReference type="InterPro" id="IPR021717">
    <property type="entry name" value="Nucleoporin_Nup160"/>
</dbReference>
<evidence type="ECO:0000256" key="1">
    <source>
        <dbReference type="ARBA" id="ARBA00004123"/>
    </source>
</evidence>
<dbReference type="PANTHER" id="PTHR21286:SF0">
    <property type="entry name" value="NUCLEAR PORE COMPLEX PROTEIN NUP160"/>
    <property type="match status" value="1"/>
</dbReference>
<evidence type="ECO:0000256" key="2">
    <source>
        <dbReference type="ARBA" id="ARBA00022448"/>
    </source>
</evidence>
<evidence type="ECO:0000259" key="8">
    <source>
        <dbReference type="Pfam" id="PF23354"/>
    </source>
</evidence>
<dbReference type="VEuPathDB" id="VectorBase:ASIS023361"/>
<organism evidence="9">
    <name type="scientific">Anopheles sinensis</name>
    <name type="common">Mosquito</name>
    <dbReference type="NCBI Taxonomy" id="74873"/>
    <lineage>
        <taxon>Eukaryota</taxon>
        <taxon>Metazoa</taxon>
        <taxon>Ecdysozoa</taxon>
        <taxon>Arthropoda</taxon>
        <taxon>Hexapoda</taxon>
        <taxon>Insecta</taxon>
        <taxon>Pterygota</taxon>
        <taxon>Neoptera</taxon>
        <taxon>Endopterygota</taxon>
        <taxon>Diptera</taxon>
        <taxon>Nematocera</taxon>
        <taxon>Culicoidea</taxon>
        <taxon>Culicidae</taxon>
        <taxon>Anophelinae</taxon>
        <taxon>Anopheles</taxon>
    </lineage>
</organism>
<dbReference type="InterPro" id="IPR056536">
    <property type="entry name" value="TPR_NUP160_C"/>
</dbReference>
<reference evidence="9 11" key="1">
    <citation type="journal article" date="2014" name="BMC Genomics">
        <title>Genome sequence of Anopheles sinensis provides insight into genetics basis of mosquito competence for malaria parasites.</title>
        <authorList>
            <person name="Zhou D."/>
            <person name="Zhang D."/>
            <person name="Ding G."/>
            <person name="Shi L."/>
            <person name="Hou Q."/>
            <person name="Ye Y."/>
            <person name="Xu Y."/>
            <person name="Zhou H."/>
            <person name="Xiong C."/>
            <person name="Li S."/>
            <person name="Yu J."/>
            <person name="Hong S."/>
            <person name="Yu X."/>
            <person name="Zou P."/>
            <person name="Chen C."/>
            <person name="Chang X."/>
            <person name="Wang W."/>
            <person name="Lv Y."/>
            <person name="Sun Y."/>
            <person name="Ma L."/>
            <person name="Shen B."/>
            <person name="Zhu C."/>
        </authorList>
    </citation>
    <scope>NUCLEOTIDE SEQUENCE [LARGE SCALE GENOMIC DNA]</scope>
</reference>
<evidence type="ECO:0000259" key="7">
    <source>
        <dbReference type="Pfam" id="PF23347"/>
    </source>
</evidence>
<sequence length="1393" mass="158785">MDSLSITQFKEVPLLKQSIELKRKTIDVTCGRLMLFACFTSAKTYDSHSLLQGGYPTLLIDSKTSEHSGGFILQGSNAERQHGARFIYWRTLRETIYLSETCLHRNDLWHEVKIVFKGSPILSVGIHKDVNLFILIVTTTTFHRIPIKRPSSNDSILLTEQDSVLFTLNEHVITDPMNCYNFINNIGQSVPTMATAVHCAGKNSSSFVIATANSLHLGTMSSGGDKPEVKFVKLECQTPSVANFIEQIGSVWSTNRTNQSQVVTMCCITAPYREDQPLLFTVHRDGALRVWLHSGQLLTTEYLSKYTSGSRKDFHSCVSRGSNSLVGLYVSFKTFSEFVVLRPTLMSGTESLTLQNVYTILAPTFDLIDFQLCEYNLWTLWCNAKNEMQTLVCELPVQGKAGKMDWQPVATASALDDDLLEQADGTDLCEFYCKRIFNSGRFPPVAIKKTLMMLKQDISGREGSPVIGSMLRLKRDVIACIKRQLRKEQVAMERNGPCDKERLLETSNQLWEKFYRYCVQYSEESSRPIGLFLCEEMGGEATSFAVGLVRKHVVSFIRACDHLEAAFYSAAVEETHDGTMFLISSLKTLEQTMSEDEKLELGNFLQQQQLVAGVPKLQDDLDADMQSQEMMSQSEPEPDAELDDEDNIQTDDLSQLGAAQHHFIAFDTIRKFGAKKLDLLEAIYSLLDLLTPNSKPSSELLKQAWEENYAGGLSILTGPHLYSELALETTKQTIELRYVMLRNLFLLQHLIRTMQCDYRNEMVNVMLARLEPRIQTLLRCYQAMSWIANTRLELDWSRGRNEIVSTFPPSQRNTPLTLLQAYARCRLYHKQSREPWHSGNTLDEPLDEIPNCSVLSLTQKANVIITHLSPMHDDFRFGEWLSESTLSIHIDNYVDLVGDWCPTNRFSRSFIQAKAFLHDGETFKSLDLFLKSHEGVHKERFLLKFICHYANGEQRMVSPYEIASTYFLQVIRLFELYGAHDVVPVLVKIALKHTLQLERQAMLQNIEFCSYMTLGRYKEAYKSLWENVDPARRKDCLRQLINLLLANGDLGRLMMLPSRGHMKDFTDIIAMNARTSDMEDGLRYDFLYAFFVGKYFMRDAADIAFEGAMRYISENTAREHLQLHFRMLLKCISCLATLPAWRAWVARPMVDNSNNDAQNLSTEPAVLNVGKLQERLTIVEAILCLTNNAEDSKLLASMKPKELVMLLLHRKKYNRALQLAHSSVPSMVATVYGHLAKACVSASSTSADNTDNSWLHENCLADIPVGKDGVSTAWNYLQHMIGNEPEDLAVDAHLAVLNNIVSFGASVPLWLRTWCFEHSPVQLVRTYWSHGFLEDACDCMEELFKKRYFTPGHCHHVAFPLTLYERLYYDLENSPKRSQETIDRYLRLVEDYM</sequence>
<dbReference type="InterPro" id="IPR056535">
    <property type="entry name" value="TPR_NUP160_M"/>
</dbReference>
<evidence type="ECO:0000313" key="11">
    <source>
        <dbReference type="Proteomes" id="UP000030765"/>
    </source>
</evidence>
<dbReference type="PANTHER" id="PTHR21286">
    <property type="entry name" value="NUCLEAR PORE COMPLEX PROTEIN NUP160"/>
    <property type="match status" value="1"/>
</dbReference>
<protein>
    <submittedName>
        <fullName evidence="9">AGAP004671-PA-like protein</fullName>
    </submittedName>
</protein>
<evidence type="ECO:0000313" key="10">
    <source>
        <dbReference type="EnsemblMetazoa" id="ASIC017335-PA"/>
    </source>
</evidence>
<feature type="domain" description="NUP160 middle TPR" evidence="8">
    <location>
        <begin position="870"/>
        <end position="1135"/>
    </location>
</feature>
<feature type="domain" description="Nucleoporin Nup120/160 beta-propeller" evidence="5">
    <location>
        <begin position="85"/>
        <end position="564"/>
    </location>
</feature>
<dbReference type="EnsemblMetazoa" id="ASIC017335-RA">
    <property type="protein sequence ID" value="ASIC017335-PA"/>
    <property type="gene ID" value="ASIC017335"/>
</dbReference>
<dbReference type="Pfam" id="PF23347">
    <property type="entry name" value="TPR_Nup160_C"/>
    <property type="match status" value="1"/>
</dbReference>
<comment type="subcellular location">
    <subcellularLocation>
        <location evidence="1">Nucleus</location>
    </subcellularLocation>
</comment>
<evidence type="ECO:0000256" key="3">
    <source>
        <dbReference type="ARBA" id="ARBA00023242"/>
    </source>
</evidence>
<dbReference type="OMA" id="LEPWCEW"/>
<dbReference type="GO" id="GO:0005643">
    <property type="term" value="C:nuclear pore"/>
    <property type="evidence" value="ECO:0007669"/>
    <property type="project" value="UniProtKB-ARBA"/>
</dbReference>
<accession>A0A084WGI8</accession>
<keyword evidence="3" id="KW-0539">Nucleus</keyword>
<dbReference type="VEuPathDB" id="VectorBase:ASIS007920"/>
<feature type="domain" description="NUP160 C-terminal TPR" evidence="7">
    <location>
        <begin position="1172"/>
        <end position="1342"/>
    </location>
</feature>
<proteinExistence type="predicted"/>
<reference evidence="10" key="2">
    <citation type="submission" date="2020-05" db="UniProtKB">
        <authorList>
            <consortium name="EnsemblMetazoa"/>
        </authorList>
    </citation>
    <scope>IDENTIFICATION</scope>
</reference>
<dbReference type="EMBL" id="KE525344">
    <property type="protein sequence ID" value="KFB49332.1"/>
    <property type="molecule type" value="Genomic_DNA"/>
</dbReference>
<dbReference type="OrthoDB" id="67716at2759"/>
<evidence type="ECO:0000259" key="5">
    <source>
        <dbReference type="Pfam" id="PF11715"/>
    </source>
</evidence>
<dbReference type="Pfam" id="PF23345">
    <property type="entry name" value="NUP160_helical"/>
    <property type="match status" value="1"/>
</dbReference>
<name>A0A084WGI8_ANOSI</name>